<dbReference type="Proteomes" id="UP000006727">
    <property type="component" value="Chromosome 11"/>
</dbReference>
<dbReference type="AlphaFoldDB" id="A0A2K1JVR0"/>
<evidence type="ECO:0000313" key="3">
    <source>
        <dbReference type="EnsemblPlants" id="PAC:32956312.CDS.1"/>
    </source>
</evidence>
<name>A0A2K1JVR0_PHYPA</name>
<proteinExistence type="predicted"/>
<protein>
    <submittedName>
        <fullName evidence="2 3">Uncharacterized protein</fullName>
    </submittedName>
</protein>
<keyword evidence="4" id="KW-1185">Reference proteome</keyword>
<reference evidence="3" key="3">
    <citation type="submission" date="2020-12" db="UniProtKB">
        <authorList>
            <consortium name="EnsemblPlants"/>
        </authorList>
    </citation>
    <scope>IDENTIFICATION</scope>
</reference>
<reference evidence="2 4" key="1">
    <citation type="journal article" date="2008" name="Science">
        <title>The Physcomitrella genome reveals evolutionary insights into the conquest of land by plants.</title>
        <authorList>
            <person name="Rensing S."/>
            <person name="Lang D."/>
            <person name="Zimmer A."/>
            <person name="Terry A."/>
            <person name="Salamov A."/>
            <person name="Shapiro H."/>
            <person name="Nishiyama T."/>
            <person name="Perroud P.-F."/>
            <person name="Lindquist E."/>
            <person name="Kamisugi Y."/>
            <person name="Tanahashi T."/>
            <person name="Sakakibara K."/>
            <person name="Fujita T."/>
            <person name="Oishi K."/>
            <person name="Shin-I T."/>
            <person name="Kuroki Y."/>
            <person name="Toyoda A."/>
            <person name="Suzuki Y."/>
            <person name="Hashimoto A."/>
            <person name="Yamaguchi K."/>
            <person name="Sugano A."/>
            <person name="Kohara Y."/>
            <person name="Fujiyama A."/>
            <person name="Anterola A."/>
            <person name="Aoki S."/>
            <person name="Ashton N."/>
            <person name="Barbazuk W.B."/>
            <person name="Barker E."/>
            <person name="Bennetzen J."/>
            <person name="Bezanilla M."/>
            <person name="Blankenship R."/>
            <person name="Cho S.H."/>
            <person name="Dutcher S."/>
            <person name="Estelle M."/>
            <person name="Fawcett J.A."/>
            <person name="Gundlach H."/>
            <person name="Hanada K."/>
            <person name="Heyl A."/>
            <person name="Hicks K.A."/>
            <person name="Hugh J."/>
            <person name="Lohr M."/>
            <person name="Mayer K."/>
            <person name="Melkozernov A."/>
            <person name="Murata T."/>
            <person name="Nelson D."/>
            <person name="Pils B."/>
            <person name="Prigge M."/>
            <person name="Reiss B."/>
            <person name="Renner T."/>
            <person name="Rombauts S."/>
            <person name="Rushton P."/>
            <person name="Sanderfoot A."/>
            <person name="Schween G."/>
            <person name="Shiu S.-H."/>
            <person name="Stueber K."/>
            <person name="Theodoulou F.L."/>
            <person name="Tu H."/>
            <person name="Van de Peer Y."/>
            <person name="Verrier P.J."/>
            <person name="Waters E."/>
            <person name="Wood A."/>
            <person name="Yang L."/>
            <person name="Cove D."/>
            <person name="Cuming A."/>
            <person name="Hasebe M."/>
            <person name="Lucas S."/>
            <person name="Mishler D.B."/>
            <person name="Reski R."/>
            <person name="Grigoriev I."/>
            <person name="Quatrano R.S."/>
            <person name="Boore J.L."/>
        </authorList>
    </citation>
    <scope>NUCLEOTIDE SEQUENCE [LARGE SCALE GENOMIC DNA]</scope>
    <source>
        <strain evidence="3 4">cv. Gransden 2004</strain>
    </source>
</reference>
<dbReference type="Gramene" id="Pp3c11_22199V3.1">
    <property type="protein sequence ID" value="PAC:32956312.CDS.1"/>
    <property type="gene ID" value="Pp3c11_22199"/>
</dbReference>
<evidence type="ECO:0000313" key="4">
    <source>
        <dbReference type="Proteomes" id="UP000006727"/>
    </source>
</evidence>
<dbReference type="EMBL" id="ABEU02000011">
    <property type="protein sequence ID" value="PNR45610.1"/>
    <property type="molecule type" value="Genomic_DNA"/>
</dbReference>
<gene>
    <name evidence="2" type="ORF">PHYPA_015381</name>
</gene>
<evidence type="ECO:0000256" key="1">
    <source>
        <dbReference type="SAM" id="MobiDB-lite"/>
    </source>
</evidence>
<dbReference type="InParanoid" id="A0A2K1JVR0"/>
<evidence type="ECO:0000313" key="2">
    <source>
        <dbReference type="EMBL" id="PNR45610.1"/>
    </source>
</evidence>
<reference evidence="2 4" key="2">
    <citation type="journal article" date="2018" name="Plant J.">
        <title>The Physcomitrella patens chromosome-scale assembly reveals moss genome structure and evolution.</title>
        <authorList>
            <person name="Lang D."/>
            <person name="Ullrich K.K."/>
            <person name="Murat F."/>
            <person name="Fuchs J."/>
            <person name="Jenkins J."/>
            <person name="Haas F.B."/>
            <person name="Piednoel M."/>
            <person name="Gundlach H."/>
            <person name="Van Bel M."/>
            <person name="Meyberg R."/>
            <person name="Vives C."/>
            <person name="Morata J."/>
            <person name="Symeonidi A."/>
            <person name="Hiss M."/>
            <person name="Muchero W."/>
            <person name="Kamisugi Y."/>
            <person name="Saleh O."/>
            <person name="Blanc G."/>
            <person name="Decker E.L."/>
            <person name="van Gessel N."/>
            <person name="Grimwood J."/>
            <person name="Hayes R.D."/>
            <person name="Graham S.W."/>
            <person name="Gunter L.E."/>
            <person name="McDaniel S.F."/>
            <person name="Hoernstein S.N.W."/>
            <person name="Larsson A."/>
            <person name="Li F.W."/>
            <person name="Perroud P.F."/>
            <person name="Phillips J."/>
            <person name="Ranjan P."/>
            <person name="Rokshar D.S."/>
            <person name="Rothfels C.J."/>
            <person name="Schneider L."/>
            <person name="Shu S."/>
            <person name="Stevenson D.W."/>
            <person name="Thummler F."/>
            <person name="Tillich M."/>
            <person name="Villarreal Aguilar J.C."/>
            <person name="Widiez T."/>
            <person name="Wong G.K."/>
            <person name="Wymore A."/>
            <person name="Zhang Y."/>
            <person name="Zimmer A.D."/>
            <person name="Quatrano R.S."/>
            <person name="Mayer K.F.X."/>
            <person name="Goodstein D."/>
            <person name="Casacuberta J.M."/>
            <person name="Vandepoele K."/>
            <person name="Reski R."/>
            <person name="Cuming A.C."/>
            <person name="Tuskan G.A."/>
            <person name="Maumus F."/>
            <person name="Salse J."/>
            <person name="Schmutz J."/>
            <person name="Rensing S.A."/>
        </authorList>
    </citation>
    <scope>NUCLEOTIDE SEQUENCE [LARGE SCALE GENOMIC DNA]</scope>
    <source>
        <strain evidence="3 4">cv. Gransden 2004</strain>
    </source>
</reference>
<sequence>MKAGHQSVPIPSTTGPDPEHRQARQVQSCFACPHHNLCVLLLPRYLFFSCCDFVLSLVRVVPPQQSLEDISVFRGGLKSGSDQSGGVLC</sequence>
<feature type="region of interest" description="Disordered" evidence="1">
    <location>
        <begin position="1"/>
        <end position="20"/>
    </location>
</feature>
<organism evidence="2">
    <name type="scientific">Physcomitrium patens</name>
    <name type="common">Spreading-leaved earth moss</name>
    <name type="synonym">Physcomitrella patens</name>
    <dbReference type="NCBI Taxonomy" id="3218"/>
    <lineage>
        <taxon>Eukaryota</taxon>
        <taxon>Viridiplantae</taxon>
        <taxon>Streptophyta</taxon>
        <taxon>Embryophyta</taxon>
        <taxon>Bryophyta</taxon>
        <taxon>Bryophytina</taxon>
        <taxon>Bryopsida</taxon>
        <taxon>Funariidae</taxon>
        <taxon>Funariales</taxon>
        <taxon>Funariaceae</taxon>
        <taxon>Physcomitrium</taxon>
    </lineage>
</organism>
<dbReference type="EnsemblPlants" id="Pp3c11_22199V3.1">
    <property type="protein sequence ID" value="PAC:32956312.CDS.1"/>
    <property type="gene ID" value="Pp3c11_22199"/>
</dbReference>
<accession>A0A2K1JVR0</accession>